<dbReference type="SUPFAM" id="SSF56219">
    <property type="entry name" value="DNase I-like"/>
    <property type="match status" value="1"/>
</dbReference>
<accession>A0ABV8UPP0</accession>
<comment type="caution">
    <text evidence="4">The sequence shown here is derived from an EMBL/GenBank/DDBJ whole genome shotgun (WGS) entry which is preliminary data.</text>
</comment>
<feature type="compositionally biased region" description="Basic and acidic residues" evidence="1">
    <location>
        <begin position="340"/>
        <end position="359"/>
    </location>
</feature>
<dbReference type="RefSeq" id="WP_382423631.1">
    <property type="nucleotide sequence ID" value="NZ_JBHSCW010000011.1"/>
</dbReference>
<evidence type="ECO:0000313" key="4">
    <source>
        <dbReference type="EMBL" id="MFC4353256.1"/>
    </source>
</evidence>
<dbReference type="InterPro" id="IPR005135">
    <property type="entry name" value="Endo/exonuclease/phosphatase"/>
</dbReference>
<organism evidence="4 5">
    <name type="scientific">Fodinicurvata halophila</name>
    <dbReference type="NCBI Taxonomy" id="1419723"/>
    <lineage>
        <taxon>Bacteria</taxon>
        <taxon>Pseudomonadati</taxon>
        <taxon>Pseudomonadota</taxon>
        <taxon>Alphaproteobacteria</taxon>
        <taxon>Rhodospirillales</taxon>
        <taxon>Rhodovibrionaceae</taxon>
        <taxon>Fodinicurvata</taxon>
    </lineage>
</organism>
<feature type="domain" description="Endonuclease/exonuclease/phosphatase" evidence="3">
    <location>
        <begin position="113"/>
        <end position="315"/>
    </location>
</feature>
<gene>
    <name evidence="4" type="ORF">ACFOW6_17035</name>
</gene>
<protein>
    <submittedName>
        <fullName evidence="4">Endonuclease/exonuclease/phosphatase family protein</fullName>
    </submittedName>
</protein>
<feature type="region of interest" description="Disordered" evidence="1">
    <location>
        <begin position="326"/>
        <end position="359"/>
    </location>
</feature>
<feature type="transmembrane region" description="Helical" evidence="2">
    <location>
        <begin position="37"/>
        <end position="57"/>
    </location>
</feature>
<keyword evidence="4" id="KW-0255">Endonuclease</keyword>
<evidence type="ECO:0000256" key="1">
    <source>
        <dbReference type="SAM" id="MobiDB-lite"/>
    </source>
</evidence>
<keyword evidence="2" id="KW-0472">Membrane</keyword>
<sequence length="359" mass="40902">MVILLRSVLWGLGLFLAVATLLPFFPGEAWWIRIFDFPRMQLAALLALVFLLCLAAFDWHQRRFWFLAGAVLACLVYQSARMLPYTGLWPEQAVSARQGQCSEDSRLSLMISNVLQDNRDSQAVLDRVGEYAPDLLLLIETNGWWAEAMAPLEEEYKEVVAQPQENKYGLLLFSRLDLIEPQVRRLVEEEVPSIHSGVRLPSGVEVVFYGLHPRPPEPKQDTEERDAELVLVGREAREVDVPAIVAGDLNDVAWSDTTRLFQELSGLLDPRIGRSLYSSYHAQWPILRWPIDHVFFSPDFTLLRMSRLEPVGSDHFPILVELCHQPANEGQSNSPDAEPEDQKEARETIEEGREAEKEE</sequence>
<dbReference type="Proteomes" id="UP001595799">
    <property type="component" value="Unassembled WGS sequence"/>
</dbReference>
<dbReference type="EMBL" id="JBHSCW010000011">
    <property type="protein sequence ID" value="MFC4353256.1"/>
    <property type="molecule type" value="Genomic_DNA"/>
</dbReference>
<feature type="transmembrane region" description="Helical" evidence="2">
    <location>
        <begin position="64"/>
        <end position="80"/>
    </location>
</feature>
<keyword evidence="5" id="KW-1185">Reference proteome</keyword>
<name>A0ABV8UPP0_9PROT</name>
<evidence type="ECO:0000259" key="3">
    <source>
        <dbReference type="Pfam" id="PF03372"/>
    </source>
</evidence>
<proteinExistence type="predicted"/>
<dbReference type="InterPro" id="IPR036691">
    <property type="entry name" value="Endo/exonu/phosph_ase_sf"/>
</dbReference>
<dbReference type="GO" id="GO:0004519">
    <property type="term" value="F:endonuclease activity"/>
    <property type="evidence" value="ECO:0007669"/>
    <property type="project" value="UniProtKB-KW"/>
</dbReference>
<reference evidence="5" key="1">
    <citation type="journal article" date="2019" name="Int. J. Syst. Evol. Microbiol.">
        <title>The Global Catalogue of Microorganisms (GCM) 10K type strain sequencing project: providing services to taxonomists for standard genome sequencing and annotation.</title>
        <authorList>
            <consortium name="The Broad Institute Genomics Platform"/>
            <consortium name="The Broad Institute Genome Sequencing Center for Infectious Disease"/>
            <person name="Wu L."/>
            <person name="Ma J."/>
        </authorList>
    </citation>
    <scope>NUCLEOTIDE SEQUENCE [LARGE SCALE GENOMIC DNA]</scope>
    <source>
        <strain evidence="5">CECT 8472</strain>
    </source>
</reference>
<keyword evidence="4" id="KW-0540">Nuclease</keyword>
<keyword evidence="2" id="KW-1133">Transmembrane helix</keyword>
<keyword evidence="4" id="KW-0378">Hydrolase</keyword>
<keyword evidence="2" id="KW-0812">Transmembrane</keyword>
<evidence type="ECO:0000313" key="5">
    <source>
        <dbReference type="Proteomes" id="UP001595799"/>
    </source>
</evidence>
<evidence type="ECO:0000256" key="2">
    <source>
        <dbReference type="SAM" id="Phobius"/>
    </source>
</evidence>
<dbReference type="Pfam" id="PF03372">
    <property type="entry name" value="Exo_endo_phos"/>
    <property type="match status" value="1"/>
</dbReference>
<feature type="transmembrane region" description="Helical" evidence="2">
    <location>
        <begin position="7"/>
        <end position="25"/>
    </location>
</feature>
<dbReference type="Gene3D" id="3.60.10.10">
    <property type="entry name" value="Endonuclease/exonuclease/phosphatase"/>
    <property type="match status" value="1"/>
</dbReference>